<evidence type="ECO:0000313" key="1">
    <source>
        <dbReference type="EMBL" id="CAI8604705.1"/>
    </source>
</evidence>
<accession>A0AAV1A1Z2</accession>
<proteinExistence type="predicted"/>
<gene>
    <name evidence="1" type="ORF">VFH_III146400</name>
</gene>
<protein>
    <submittedName>
        <fullName evidence="1">Uncharacterized protein</fullName>
    </submittedName>
</protein>
<sequence>MEKGLATQHFGLLRVKRVHRSSLSQSLYLNSSRRRESTLSTQADVIISFGTQPITTSAFWLPRHRSASFRCDGFTSYIDLFSEPSSPLFVCSGSTHLLQSAQMRRYGHAFNTFSDEDHYGIDIHHFILEALCHFCLVSPSFSFALHKAPLSVSNLVSHSIESKPARNRRRSFRFRKNRFNARKIICAKRRTK</sequence>
<dbReference type="AlphaFoldDB" id="A0AAV1A1Z2"/>
<dbReference type="Proteomes" id="UP001157006">
    <property type="component" value="Chromosome 3"/>
</dbReference>
<evidence type="ECO:0000313" key="2">
    <source>
        <dbReference type="Proteomes" id="UP001157006"/>
    </source>
</evidence>
<reference evidence="1 2" key="1">
    <citation type="submission" date="2023-01" db="EMBL/GenBank/DDBJ databases">
        <authorList>
            <person name="Kreplak J."/>
        </authorList>
    </citation>
    <scope>NUCLEOTIDE SEQUENCE [LARGE SCALE GENOMIC DNA]</scope>
</reference>
<name>A0AAV1A1Z2_VICFA</name>
<keyword evidence="2" id="KW-1185">Reference proteome</keyword>
<organism evidence="1 2">
    <name type="scientific">Vicia faba</name>
    <name type="common">Broad bean</name>
    <name type="synonym">Faba vulgaris</name>
    <dbReference type="NCBI Taxonomy" id="3906"/>
    <lineage>
        <taxon>Eukaryota</taxon>
        <taxon>Viridiplantae</taxon>
        <taxon>Streptophyta</taxon>
        <taxon>Embryophyta</taxon>
        <taxon>Tracheophyta</taxon>
        <taxon>Spermatophyta</taxon>
        <taxon>Magnoliopsida</taxon>
        <taxon>eudicotyledons</taxon>
        <taxon>Gunneridae</taxon>
        <taxon>Pentapetalae</taxon>
        <taxon>rosids</taxon>
        <taxon>fabids</taxon>
        <taxon>Fabales</taxon>
        <taxon>Fabaceae</taxon>
        <taxon>Papilionoideae</taxon>
        <taxon>50 kb inversion clade</taxon>
        <taxon>NPAAA clade</taxon>
        <taxon>Hologalegina</taxon>
        <taxon>IRL clade</taxon>
        <taxon>Fabeae</taxon>
        <taxon>Vicia</taxon>
    </lineage>
</organism>
<dbReference type="EMBL" id="OX451738">
    <property type="protein sequence ID" value="CAI8604705.1"/>
    <property type="molecule type" value="Genomic_DNA"/>
</dbReference>